<name>A0AAV1HR47_9CHLO</name>
<feature type="region of interest" description="Disordered" evidence="1">
    <location>
        <begin position="487"/>
        <end position="556"/>
    </location>
</feature>
<dbReference type="SUPFAM" id="SSF50494">
    <property type="entry name" value="Trypsin-like serine proteases"/>
    <property type="match status" value="1"/>
</dbReference>
<dbReference type="InterPro" id="IPR043504">
    <property type="entry name" value="Peptidase_S1_PA_chymotrypsin"/>
</dbReference>
<evidence type="ECO:0000256" key="1">
    <source>
        <dbReference type="SAM" id="MobiDB-lite"/>
    </source>
</evidence>
<accession>A0AAV1HR47</accession>
<feature type="region of interest" description="Disordered" evidence="1">
    <location>
        <begin position="345"/>
        <end position="372"/>
    </location>
</feature>
<feature type="compositionally biased region" description="Polar residues" evidence="1">
    <location>
        <begin position="490"/>
        <end position="506"/>
    </location>
</feature>
<dbReference type="Gene3D" id="2.40.10.10">
    <property type="entry name" value="Trypsin-like serine proteases"/>
    <property type="match status" value="1"/>
</dbReference>
<dbReference type="GO" id="GO:0004252">
    <property type="term" value="F:serine-type endopeptidase activity"/>
    <property type="evidence" value="ECO:0007669"/>
    <property type="project" value="InterPro"/>
</dbReference>
<feature type="compositionally biased region" description="Polar residues" evidence="1">
    <location>
        <begin position="540"/>
        <end position="556"/>
    </location>
</feature>
<feature type="compositionally biased region" description="Polar residues" evidence="1">
    <location>
        <begin position="284"/>
        <end position="303"/>
    </location>
</feature>
<dbReference type="AlphaFoldDB" id="A0AAV1HR47"/>
<feature type="compositionally biased region" description="Polar residues" evidence="1">
    <location>
        <begin position="513"/>
        <end position="526"/>
    </location>
</feature>
<gene>
    <name evidence="2" type="ORF">CVIRNUC_000443</name>
</gene>
<dbReference type="InterPro" id="IPR009003">
    <property type="entry name" value="Peptidase_S1_PA"/>
</dbReference>
<dbReference type="Pfam" id="PF13365">
    <property type="entry name" value="Trypsin_2"/>
    <property type="match status" value="1"/>
</dbReference>
<dbReference type="GO" id="GO:0016485">
    <property type="term" value="P:protein processing"/>
    <property type="evidence" value="ECO:0007669"/>
    <property type="project" value="InterPro"/>
</dbReference>
<feature type="compositionally biased region" description="Low complexity" evidence="1">
    <location>
        <begin position="346"/>
        <end position="358"/>
    </location>
</feature>
<dbReference type="EMBL" id="CAUYUE010000001">
    <property type="protein sequence ID" value="CAK0734522.1"/>
    <property type="molecule type" value="Genomic_DNA"/>
</dbReference>
<sequence length="819" mass="85395">MDVVEQLENVAALVTVSGPDPKGVKAKRVPFHSASRDGTTIVSVSGLVVPSLHGSTQDECALMCPAHAVHLFMRQPSSLQDSRYTTEKGDLLAGTRIEVRLRGFASSARLVATFACAEASAITEAITAGNGDWRLGWQSGVAAAGPMMALLSCQLPKNASLSSNSPGPCMPKDVCKGSGFMAMGSPFGALAPLHFVNHTAAGTISNALQLPVPVIVPHWAFAEALRAALEVPAGSLPPARMPGTSSHQDLMEWRKRLDRTSSLPPPWERNAGGPAIIGQPASARASSVSESQRSGQASKQQSCRQAEPCFTLAQTCLTSASSVACASAVSHRTGSNHYAHARLHTEPASEVPEVSVSEEPAHDSLSGKFCSRHRSGKPLHRLEVIGQHVIAQGQPQADLQPVGLSLAPQRQLHDSALCHPQEQIASSPAHLADGEGRAQGSGVAAAVAAAEGAVVALMAPNGSWASGVVVSAEHGYIVTVAHLLSDRRQTSGQQGQPVSSMASYAGSSHEDGSVSSQHLVRNSQISGAPPESRSGHDSTDALQQQRCSSAHRQPQQNGGIMVQLWASGSAVDSQSTTPALSGRACPAATRPHDSSKPFWAAASIVRCFEGALDVAVLQLDSMELRGCLREVSLRPEGDAAFRQGAQIAVLGFPLLSPRLGFGLCVTAGIIAKVVSLSKASSALPEAMPESGDACMLITGAAVHPGASGGAVVDKAGFLMGLVTSNTKHVGTGRSLARLNFSIHAAALRPLWALLRASPGADRVAEALRRLDVNTPALRQLWALSAQLAPGKDSISVPQRLQQLLKDRRISIAEDKAQAY</sequence>
<dbReference type="InterPro" id="IPR039245">
    <property type="entry name" value="TYSND1/DEG15"/>
</dbReference>
<dbReference type="PANTHER" id="PTHR21004">
    <property type="entry name" value="SERINE PROTEASE-RELATED"/>
    <property type="match status" value="1"/>
</dbReference>
<dbReference type="GO" id="GO:0005777">
    <property type="term" value="C:peroxisome"/>
    <property type="evidence" value="ECO:0007669"/>
    <property type="project" value="InterPro"/>
</dbReference>
<feature type="region of interest" description="Disordered" evidence="1">
    <location>
        <begin position="260"/>
        <end position="303"/>
    </location>
</feature>
<evidence type="ECO:0000313" key="3">
    <source>
        <dbReference type="Proteomes" id="UP001314263"/>
    </source>
</evidence>
<keyword evidence="3" id="KW-1185">Reference proteome</keyword>
<organism evidence="2 3">
    <name type="scientific">Coccomyxa viridis</name>
    <dbReference type="NCBI Taxonomy" id="1274662"/>
    <lineage>
        <taxon>Eukaryota</taxon>
        <taxon>Viridiplantae</taxon>
        <taxon>Chlorophyta</taxon>
        <taxon>core chlorophytes</taxon>
        <taxon>Trebouxiophyceae</taxon>
        <taxon>Trebouxiophyceae incertae sedis</taxon>
        <taxon>Coccomyxaceae</taxon>
        <taxon>Coccomyxa</taxon>
    </lineage>
</organism>
<reference evidence="2 3" key="1">
    <citation type="submission" date="2023-10" db="EMBL/GenBank/DDBJ databases">
        <authorList>
            <person name="Maclean D."/>
            <person name="Macfadyen A."/>
        </authorList>
    </citation>
    <scope>NUCLEOTIDE SEQUENCE [LARGE SCALE GENOMIC DNA]</scope>
</reference>
<evidence type="ECO:0000313" key="2">
    <source>
        <dbReference type="EMBL" id="CAK0734522.1"/>
    </source>
</evidence>
<dbReference type="Proteomes" id="UP001314263">
    <property type="component" value="Unassembled WGS sequence"/>
</dbReference>
<dbReference type="PANTHER" id="PTHR21004:SF0">
    <property type="entry name" value="PEROXISOMAL LEADER PEPTIDE-PROCESSING PROTEASE"/>
    <property type="match status" value="1"/>
</dbReference>
<comment type="caution">
    <text evidence="2">The sequence shown here is derived from an EMBL/GenBank/DDBJ whole genome shotgun (WGS) entry which is preliminary data.</text>
</comment>
<proteinExistence type="predicted"/>
<protein>
    <submittedName>
        <fullName evidence="2">Uncharacterized protein</fullName>
    </submittedName>
</protein>